<dbReference type="GO" id="GO:0006749">
    <property type="term" value="P:glutathione metabolic process"/>
    <property type="evidence" value="ECO:0007669"/>
    <property type="project" value="TreeGrafter"/>
</dbReference>
<feature type="domain" description="GST N-terminal" evidence="5">
    <location>
        <begin position="3"/>
        <end position="80"/>
    </location>
</feature>
<dbReference type="PROSITE" id="PS50404">
    <property type="entry name" value="GST_NTER"/>
    <property type="match status" value="1"/>
</dbReference>
<evidence type="ECO:0000313" key="7">
    <source>
        <dbReference type="EMBL" id="JAS96940.1"/>
    </source>
</evidence>
<comment type="similarity">
    <text evidence="3">Belongs to the GST superfamily. Sigma family.</text>
</comment>
<dbReference type="CDD" id="cd03039">
    <property type="entry name" value="GST_N_Sigma_like"/>
    <property type="match status" value="1"/>
</dbReference>
<dbReference type="EMBL" id="GECU01010766">
    <property type="protein sequence ID" value="JAS96940.1"/>
    <property type="molecule type" value="Transcribed_RNA"/>
</dbReference>
<dbReference type="PANTHER" id="PTHR11571:SF224">
    <property type="entry name" value="HEMATOPOIETIC PROSTAGLANDIN D SYNTHASE"/>
    <property type="match status" value="1"/>
</dbReference>
<dbReference type="AlphaFoldDB" id="A0A1B6JF62"/>
<dbReference type="InterPro" id="IPR050213">
    <property type="entry name" value="GST_superfamily"/>
</dbReference>
<dbReference type="InterPro" id="IPR004046">
    <property type="entry name" value="GST_C"/>
</dbReference>
<accession>A0A1B6JF62</accession>
<dbReference type="PANTHER" id="PTHR11571">
    <property type="entry name" value="GLUTATHIONE S-TRANSFERASE"/>
    <property type="match status" value="1"/>
</dbReference>
<evidence type="ECO:0000259" key="6">
    <source>
        <dbReference type="PROSITE" id="PS50405"/>
    </source>
</evidence>
<dbReference type="PROSITE" id="PS50405">
    <property type="entry name" value="GST_CTER"/>
    <property type="match status" value="1"/>
</dbReference>
<dbReference type="Gene3D" id="3.40.30.10">
    <property type="entry name" value="Glutaredoxin"/>
    <property type="match status" value="1"/>
</dbReference>
<dbReference type="InterPro" id="IPR004045">
    <property type="entry name" value="Glutathione_S-Trfase_N"/>
</dbReference>
<dbReference type="FunFam" id="1.20.1050.10:FF:000030">
    <property type="entry name" value="Glutathione S-transferase S1"/>
    <property type="match status" value="1"/>
</dbReference>
<dbReference type="SFLD" id="SFLDG01205">
    <property type="entry name" value="AMPS.1"/>
    <property type="match status" value="1"/>
</dbReference>
<reference evidence="8" key="1">
    <citation type="submission" date="2015-11" db="EMBL/GenBank/DDBJ databases">
        <title>De novo transcriptome assembly of four potential Pierce s Disease insect vectors from Arizona vineyards.</title>
        <authorList>
            <person name="Tassone E.E."/>
        </authorList>
    </citation>
    <scope>NUCLEOTIDE SEQUENCE</scope>
</reference>
<dbReference type="SFLD" id="SFLDS00019">
    <property type="entry name" value="Glutathione_Transferase_(cytos"/>
    <property type="match status" value="1"/>
</dbReference>
<evidence type="ECO:0000256" key="4">
    <source>
        <dbReference type="ARBA" id="ARBA00047960"/>
    </source>
</evidence>
<organism evidence="8">
    <name type="scientific">Homalodisca liturata</name>
    <dbReference type="NCBI Taxonomy" id="320908"/>
    <lineage>
        <taxon>Eukaryota</taxon>
        <taxon>Metazoa</taxon>
        <taxon>Ecdysozoa</taxon>
        <taxon>Arthropoda</taxon>
        <taxon>Hexapoda</taxon>
        <taxon>Insecta</taxon>
        <taxon>Pterygota</taxon>
        <taxon>Neoptera</taxon>
        <taxon>Paraneoptera</taxon>
        <taxon>Hemiptera</taxon>
        <taxon>Auchenorrhyncha</taxon>
        <taxon>Membracoidea</taxon>
        <taxon>Cicadellidae</taxon>
        <taxon>Cicadellinae</taxon>
        <taxon>Proconiini</taxon>
        <taxon>Homalodisca</taxon>
    </lineage>
</organism>
<dbReference type="SUPFAM" id="SSF47616">
    <property type="entry name" value="GST C-terminal domain-like"/>
    <property type="match status" value="1"/>
</dbReference>
<dbReference type="EMBL" id="GECU01009755">
    <property type="protein sequence ID" value="JAS97951.1"/>
    <property type="molecule type" value="Transcribed_RNA"/>
</dbReference>
<dbReference type="CDD" id="cd03192">
    <property type="entry name" value="GST_C_Sigma_like"/>
    <property type="match status" value="1"/>
</dbReference>
<evidence type="ECO:0000256" key="3">
    <source>
        <dbReference type="ARBA" id="ARBA00038317"/>
    </source>
</evidence>
<protein>
    <recommendedName>
        <fullName evidence="1">glutathione transferase</fullName>
        <ecNumber evidence="1">2.5.1.18</ecNumber>
    </recommendedName>
</protein>
<evidence type="ECO:0000313" key="8">
    <source>
        <dbReference type="EMBL" id="JAS97951.1"/>
    </source>
</evidence>
<dbReference type="SFLD" id="SFLDG00363">
    <property type="entry name" value="AMPS_(cytGST):_Alpha-__Mu-__Pi"/>
    <property type="match status" value="1"/>
</dbReference>
<name>A0A1B6JF62_9HEMI</name>
<dbReference type="GO" id="GO:0004364">
    <property type="term" value="F:glutathione transferase activity"/>
    <property type="evidence" value="ECO:0007669"/>
    <property type="project" value="UniProtKB-EC"/>
</dbReference>
<dbReference type="InterPro" id="IPR036282">
    <property type="entry name" value="Glutathione-S-Trfase_C_sf"/>
</dbReference>
<comment type="catalytic activity">
    <reaction evidence="4">
        <text>RX + glutathione = an S-substituted glutathione + a halide anion + H(+)</text>
        <dbReference type="Rhea" id="RHEA:16437"/>
        <dbReference type="ChEBI" id="CHEBI:15378"/>
        <dbReference type="ChEBI" id="CHEBI:16042"/>
        <dbReference type="ChEBI" id="CHEBI:17792"/>
        <dbReference type="ChEBI" id="CHEBI:57925"/>
        <dbReference type="ChEBI" id="CHEBI:90779"/>
        <dbReference type="EC" id="2.5.1.18"/>
    </reaction>
</comment>
<dbReference type="EC" id="2.5.1.18" evidence="1"/>
<gene>
    <name evidence="7" type="ORF">g.30323</name>
    <name evidence="8" type="ORF">g.30324</name>
</gene>
<dbReference type="Pfam" id="PF02798">
    <property type="entry name" value="GST_N"/>
    <property type="match status" value="1"/>
</dbReference>
<dbReference type="InterPro" id="IPR040079">
    <property type="entry name" value="Glutathione_S-Trfase"/>
</dbReference>
<dbReference type="Gene3D" id="1.20.1050.10">
    <property type="match status" value="1"/>
</dbReference>
<dbReference type="FunFam" id="3.40.30.10:FF:000035">
    <property type="entry name" value="hematopoietic prostaglandin D synthase"/>
    <property type="match status" value="1"/>
</dbReference>
<dbReference type="InterPro" id="IPR010987">
    <property type="entry name" value="Glutathione-S-Trfase_C-like"/>
</dbReference>
<dbReference type="InterPro" id="IPR036249">
    <property type="entry name" value="Thioredoxin-like_sf"/>
</dbReference>
<proteinExistence type="inferred from homology"/>
<dbReference type="GO" id="GO:0004602">
    <property type="term" value="F:glutathione peroxidase activity"/>
    <property type="evidence" value="ECO:0007669"/>
    <property type="project" value="UniProtKB-ARBA"/>
</dbReference>
<sequence>MAPQYKLSYFNVRGLAETARFLLSYMEVDFEDNRINKEQWAVLKATMPFGKMPVLEVDGKPLSQSVAICRYLGNLAGLAGEDLWENTQIDIMADTLTDVRLPISAFIWEPNEELRKSKKDTYIKETLPFYMKKLDAIVKENGGYLANKKLSWVDFLFASITEFLSYATDVPDATADYPNLHALKEKIFDLPQIKKWVENRPSTAF</sequence>
<evidence type="ECO:0000259" key="5">
    <source>
        <dbReference type="PROSITE" id="PS50404"/>
    </source>
</evidence>
<dbReference type="SUPFAM" id="SSF52833">
    <property type="entry name" value="Thioredoxin-like"/>
    <property type="match status" value="1"/>
</dbReference>
<dbReference type="Pfam" id="PF14497">
    <property type="entry name" value="GST_C_3"/>
    <property type="match status" value="1"/>
</dbReference>
<evidence type="ECO:0000256" key="1">
    <source>
        <dbReference type="ARBA" id="ARBA00012452"/>
    </source>
</evidence>
<evidence type="ECO:0000256" key="2">
    <source>
        <dbReference type="ARBA" id="ARBA00022679"/>
    </source>
</evidence>
<feature type="domain" description="GST C-terminal" evidence="6">
    <location>
        <begin position="82"/>
        <end position="205"/>
    </location>
</feature>
<keyword evidence="2" id="KW-0808">Transferase</keyword>